<sequence length="430" mass="49299">MDSQIIMESAGRLISMGLYVVTSFFFCRMLCCILPQKEGRFYDILIFISGIFIPGMVIDPEDMFNVTLDLVWLLLLTLFCFKGSVVSKFSVTAVIYPLIIALNFLVSDISLSIWLASGKSFPVDLAVTLLDGCIHILFWYLIYRTFVSRVRQASRLYSRNTWILLGIICLASLVSITGYIYYPPEETYKIWPCAIACMATNIGSLYLAGYFVNTIQQEMEQDNLKLQRVYYEELERNQTEIRRFRHDMNHHLLVIRDLFDREDREAAHAYFRELESQITPKNRCFCKNSVLNAVLNAKYSQAEDSGIDCFFHIDLPEVTAIDQVSLCSIFANTLDNAIEASRKIPEPEKRSISVKARIADNGFFSYEIKNEKRNKVLMEKGNYISDKKNKSEHGLGLSNVQRTVEKYNGTLHISYDDTSFTVVILIGNAL</sequence>
<dbReference type="Pfam" id="PF14501">
    <property type="entry name" value="HATPase_c_5"/>
    <property type="match status" value="1"/>
</dbReference>
<name>A0ABQ0BM87_9FIRM</name>
<dbReference type="PANTHER" id="PTHR40448:SF1">
    <property type="entry name" value="TWO-COMPONENT SENSOR HISTIDINE KINASE"/>
    <property type="match status" value="1"/>
</dbReference>
<protein>
    <recommendedName>
        <fullName evidence="2">Histidine kinase/HSP90-like ATPase domain-containing protein</fullName>
    </recommendedName>
</protein>
<feature type="domain" description="Histidine kinase/HSP90-like ATPase" evidence="2">
    <location>
        <begin position="321"/>
        <end position="428"/>
    </location>
</feature>
<accession>A0ABQ0BM87</accession>
<feature type="transmembrane region" description="Helical" evidence="1">
    <location>
        <begin position="188"/>
        <end position="212"/>
    </location>
</feature>
<keyword evidence="1" id="KW-0812">Transmembrane</keyword>
<keyword evidence="1" id="KW-1133">Transmembrane helix</keyword>
<dbReference type="InterPro" id="IPR036890">
    <property type="entry name" value="HATPase_C_sf"/>
</dbReference>
<organism evidence="3 4">
    <name type="scientific">Blautia parvula</name>
    <dbReference type="NCBI Taxonomy" id="2877527"/>
    <lineage>
        <taxon>Bacteria</taxon>
        <taxon>Bacillati</taxon>
        <taxon>Bacillota</taxon>
        <taxon>Clostridia</taxon>
        <taxon>Lachnospirales</taxon>
        <taxon>Lachnospiraceae</taxon>
        <taxon>Blautia</taxon>
    </lineage>
</organism>
<comment type="caution">
    <text evidence="3">The sequence shown here is derived from an EMBL/GenBank/DDBJ whole genome shotgun (WGS) entry which is preliminary data.</text>
</comment>
<feature type="transmembrane region" description="Helical" evidence="1">
    <location>
        <begin position="93"/>
        <end position="115"/>
    </location>
</feature>
<evidence type="ECO:0000313" key="4">
    <source>
        <dbReference type="Proteomes" id="UP001600941"/>
    </source>
</evidence>
<dbReference type="PANTHER" id="PTHR40448">
    <property type="entry name" value="TWO-COMPONENT SENSOR HISTIDINE KINASE"/>
    <property type="match status" value="1"/>
</dbReference>
<gene>
    <name evidence="3" type="ORF">K340107D12_04690</name>
</gene>
<evidence type="ECO:0000256" key="1">
    <source>
        <dbReference type="SAM" id="Phobius"/>
    </source>
</evidence>
<evidence type="ECO:0000313" key="3">
    <source>
        <dbReference type="EMBL" id="GAA6497653.1"/>
    </source>
</evidence>
<dbReference type="Proteomes" id="UP001600941">
    <property type="component" value="Unassembled WGS sequence"/>
</dbReference>
<reference evidence="3 4" key="1">
    <citation type="submission" date="2024-04" db="EMBL/GenBank/DDBJ databases">
        <title>Defined microbial consortia suppress multidrug-resistant proinflammatory Enterobacteriaceae via ecological control.</title>
        <authorList>
            <person name="Furuichi M."/>
            <person name="Kawaguchi T."/>
            <person name="Pust M."/>
            <person name="Yasuma K."/>
            <person name="Plichta D."/>
            <person name="Hasegawa N."/>
            <person name="Ohya T."/>
            <person name="Bhattarai S."/>
            <person name="Sasajima S."/>
            <person name="Aoto Y."/>
            <person name="Tuganbaev T."/>
            <person name="Yaginuma M."/>
            <person name="Ueda M."/>
            <person name="Okahashi N."/>
            <person name="Amafuji K."/>
            <person name="Kiridooshi Y."/>
            <person name="Sugita K."/>
            <person name="Strazar M."/>
            <person name="Skelly A."/>
            <person name="Suda W."/>
            <person name="Hattori M."/>
            <person name="Nakamoto N."/>
            <person name="Caballero S."/>
            <person name="Norman J."/>
            <person name="Olle B."/>
            <person name="Tanoue T."/>
            <person name="Arita M."/>
            <person name="Bucci V."/>
            <person name="Atarashi K."/>
            <person name="Xavier R."/>
            <person name="Honda K."/>
        </authorList>
    </citation>
    <scope>NUCLEOTIDE SEQUENCE [LARGE SCALE GENOMIC DNA]</scope>
    <source>
        <strain evidence="4">k34-0107-D12</strain>
    </source>
</reference>
<dbReference type="InterPro" id="IPR003594">
    <property type="entry name" value="HATPase_dom"/>
</dbReference>
<dbReference type="CDD" id="cd16935">
    <property type="entry name" value="HATPase_AgrC-ComD-like"/>
    <property type="match status" value="1"/>
</dbReference>
<dbReference type="SUPFAM" id="SSF55874">
    <property type="entry name" value="ATPase domain of HSP90 chaperone/DNA topoisomerase II/histidine kinase"/>
    <property type="match status" value="1"/>
</dbReference>
<feature type="transmembrane region" description="Helical" evidence="1">
    <location>
        <begin position="121"/>
        <end position="142"/>
    </location>
</feature>
<proteinExistence type="predicted"/>
<dbReference type="EMBL" id="BAABZQ010000001">
    <property type="protein sequence ID" value="GAA6497653.1"/>
    <property type="molecule type" value="Genomic_DNA"/>
</dbReference>
<feature type="transmembrane region" description="Helical" evidence="1">
    <location>
        <begin position="162"/>
        <end position="182"/>
    </location>
</feature>
<feature type="transmembrane region" description="Helical" evidence="1">
    <location>
        <begin position="64"/>
        <end position="81"/>
    </location>
</feature>
<dbReference type="Gene3D" id="3.30.565.10">
    <property type="entry name" value="Histidine kinase-like ATPase, C-terminal domain"/>
    <property type="match status" value="1"/>
</dbReference>
<feature type="transmembrane region" description="Helical" evidence="1">
    <location>
        <begin position="41"/>
        <end position="58"/>
    </location>
</feature>
<dbReference type="RefSeq" id="WP_103730998.1">
    <property type="nucleotide sequence ID" value="NZ_AP031413.1"/>
</dbReference>
<dbReference type="InterPro" id="IPR032834">
    <property type="entry name" value="NatK-like_C"/>
</dbReference>
<keyword evidence="1" id="KW-0472">Membrane</keyword>
<keyword evidence="4" id="KW-1185">Reference proteome</keyword>
<dbReference type="SMART" id="SM00387">
    <property type="entry name" value="HATPase_c"/>
    <property type="match status" value="1"/>
</dbReference>
<evidence type="ECO:0000259" key="2">
    <source>
        <dbReference type="SMART" id="SM00387"/>
    </source>
</evidence>
<feature type="transmembrane region" description="Helical" evidence="1">
    <location>
        <begin position="12"/>
        <end position="34"/>
    </location>
</feature>